<keyword evidence="1 5" id="KW-0489">Methyltransferase</keyword>
<dbReference type="InterPro" id="IPR029063">
    <property type="entry name" value="SAM-dependent_MTases_sf"/>
</dbReference>
<gene>
    <name evidence="5 8" type="primary">prmC</name>
    <name evidence="8" type="ORF">H9626_12980</name>
</gene>
<dbReference type="InterPro" id="IPR040758">
    <property type="entry name" value="PrmC_N"/>
</dbReference>
<dbReference type="GO" id="GO:0032259">
    <property type="term" value="P:methylation"/>
    <property type="evidence" value="ECO:0007669"/>
    <property type="project" value="UniProtKB-KW"/>
</dbReference>
<comment type="caution">
    <text evidence="5">Lacks conserved residue(s) required for the propagation of feature annotation.</text>
</comment>
<feature type="domain" description="Release factor glutamine methyltransferase N-terminal" evidence="7">
    <location>
        <begin position="10"/>
        <end position="75"/>
    </location>
</feature>
<comment type="similarity">
    <text evidence="5">Belongs to the protein N5-glutamine methyltransferase family. PrmC subfamily.</text>
</comment>
<dbReference type="Gene3D" id="1.10.8.10">
    <property type="entry name" value="DNA helicase RuvA subunit, C-terminal domain"/>
    <property type="match status" value="1"/>
</dbReference>
<dbReference type="Proteomes" id="UP000616346">
    <property type="component" value="Unassembled WGS sequence"/>
</dbReference>
<dbReference type="InterPro" id="IPR007848">
    <property type="entry name" value="Small_mtfrase_dom"/>
</dbReference>
<evidence type="ECO:0000256" key="2">
    <source>
        <dbReference type="ARBA" id="ARBA00022679"/>
    </source>
</evidence>
<dbReference type="HAMAP" id="MF_02126">
    <property type="entry name" value="RF_methyltr_PrmC"/>
    <property type="match status" value="1"/>
</dbReference>
<dbReference type="RefSeq" id="WP_191710754.1">
    <property type="nucleotide sequence ID" value="NZ_JACSPQ010000019.1"/>
</dbReference>
<dbReference type="Pfam" id="PF17827">
    <property type="entry name" value="PrmC_N"/>
    <property type="match status" value="1"/>
</dbReference>
<sequence>MNPLYIYIKQKLIAASYAETEASALARWILEEEFGFSTLELYAGKDTDFPMEKRNRLNDILVRLARFEPIQYIIGKTEFCGLTLKVSSDVLIPRPETAELVDWIVSDCPQSGLRVLDIGTGSGCIAITLAERMVEAEVSAWDISEKALAVARENALRNNVRIAFSCMDVFNEPTGTSVFDIIVSNPPYITESERAEMERNVLDYEPETALFVPDTDPLRFYRRIAHIGNQMLKPGGKLFFEINRAYGSETAAMLKYGGYSQVEVRSDSYGNARMIKAIKR</sequence>
<dbReference type="Gene3D" id="3.40.50.150">
    <property type="entry name" value="Vaccinia Virus protein VP39"/>
    <property type="match status" value="1"/>
</dbReference>
<dbReference type="EC" id="2.1.1.297" evidence="5"/>
<dbReference type="Pfam" id="PF05175">
    <property type="entry name" value="MTS"/>
    <property type="match status" value="1"/>
</dbReference>
<name>A0ABR8VEC3_9BACT</name>
<evidence type="ECO:0000313" key="8">
    <source>
        <dbReference type="EMBL" id="MBD8003117.1"/>
    </source>
</evidence>
<evidence type="ECO:0000256" key="3">
    <source>
        <dbReference type="ARBA" id="ARBA00022691"/>
    </source>
</evidence>
<dbReference type="InterPro" id="IPR002052">
    <property type="entry name" value="DNA_methylase_N6_adenine_CS"/>
</dbReference>
<dbReference type="GO" id="GO:0102559">
    <property type="term" value="F:peptide chain release factor N(5)-glutamine methyltransferase activity"/>
    <property type="evidence" value="ECO:0007669"/>
    <property type="project" value="UniProtKB-EC"/>
</dbReference>
<dbReference type="InterPro" id="IPR050320">
    <property type="entry name" value="N5-glutamine_MTase"/>
</dbReference>
<evidence type="ECO:0000256" key="5">
    <source>
        <dbReference type="HAMAP-Rule" id="MF_02126"/>
    </source>
</evidence>
<reference evidence="8 9" key="1">
    <citation type="submission" date="2020-08" db="EMBL/GenBank/DDBJ databases">
        <title>A Genomic Blueprint of the Chicken Gut Microbiome.</title>
        <authorList>
            <person name="Gilroy R."/>
            <person name="Ravi A."/>
            <person name="Getino M."/>
            <person name="Pursley I."/>
            <person name="Horton D.L."/>
            <person name="Alikhan N.-F."/>
            <person name="Baker D."/>
            <person name="Gharbi K."/>
            <person name="Hall N."/>
            <person name="Watson M."/>
            <person name="Adriaenssens E.M."/>
            <person name="Foster-Nyarko E."/>
            <person name="Jarju S."/>
            <person name="Secka A."/>
            <person name="Antonio M."/>
            <person name="Oren A."/>
            <person name="Chaudhuri R."/>
            <person name="La Ragione R.M."/>
            <person name="Hildebrand F."/>
            <person name="Pallen M.J."/>
        </authorList>
    </citation>
    <scope>NUCLEOTIDE SEQUENCE [LARGE SCALE GENOMIC DNA]</scope>
    <source>
        <strain evidence="8 9">Sa1YUN3</strain>
    </source>
</reference>
<keyword evidence="2 5" id="KW-0808">Transferase</keyword>
<dbReference type="InterPro" id="IPR004556">
    <property type="entry name" value="HemK-like"/>
</dbReference>
<proteinExistence type="inferred from homology"/>
<evidence type="ECO:0000256" key="4">
    <source>
        <dbReference type="ARBA" id="ARBA00048391"/>
    </source>
</evidence>
<feature type="binding site" evidence="5">
    <location>
        <position position="142"/>
    </location>
    <ligand>
        <name>S-adenosyl-L-methionine</name>
        <dbReference type="ChEBI" id="CHEBI:59789"/>
    </ligand>
</feature>
<keyword evidence="9" id="KW-1185">Reference proteome</keyword>
<accession>A0ABR8VEC3</accession>
<evidence type="ECO:0000259" key="6">
    <source>
        <dbReference type="Pfam" id="PF05175"/>
    </source>
</evidence>
<feature type="domain" description="Methyltransferase small" evidence="6">
    <location>
        <begin position="112"/>
        <end position="193"/>
    </location>
</feature>
<protein>
    <recommendedName>
        <fullName evidence="5">Release factor glutamine methyltransferase</fullName>
        <shortName evidence="5">RF MTase</shortName>
        <ecNumber evidence="5">2.1.1.297</ecNumber>
    </recommendedName>
    <alternativeName>
        <fullName evidence="5">N5-glutamine methyltransferase PrmC</fullName>
    </alternativeName>
    <alternativeName>
        <fullName evidence="5">Protein-(glutamine-N5) MTase PrmC</fullName>
    </alternativeName>
    <alternativeName>
        <fullName evidence="5">Protein-glutamine N-methyltransferase PrmC</fullName>
    </alternativeName>
</protein>
<dbReference type="InterPro" id="IPR019874">
    <property type="entry name" value="RF_methyltr_PrmC"/>
</dbReference>
<feature type="binding site" evidence="5">
    <location>
        <position position="185"/>
    </location>
    <ligand>
        <name>S-adenosyl-L-methionine</name>
        <dbReference type="ChEBI" id="CHEBI:59789"/>
    </ligand>
</feature>
<comment type="function">
    <text evidence="5">Methylates the class 1 translation termination release factors RF1/PrfA and RF2/PrfB on the glutamine residue of the universally conserved GGQ motif.</text>
</comment>
<evidence type="ECO:0000259" key="7">
    <source>
        <dbReference type="Pfam" id="PF17827"/>
    </source>
</evidence>
<dbReference type="NCBIfam" id="TIGR03534">
    <property type="entry name" value="RF_mod_PrmC"/>
    <property type="match status" value="1"/>
</dbReference>
<keyword evidence="3 5" id="KW-0949">S-adenosyl-L-methionine</keyword>
<dbReference type="NCBIfam" id="TIGR00536">
    <property type="entry name" value="hemK_fam"/>
    <property type="match status" value="1"/>
</dbReference>
<feature type="binding site" evidence="5">
    <location>
        <begin position="185"/>
        <end position="188"/>
    </location>
    <ligand>
        <name>substrate</name>
    </ligand>
</feature>
<feature type="binding site" evidence="5">
    <location>
        <begin position="119"/>
        <end position="123"/>
    </location>
    <ligand>
        <name>S-adenosyl-L-methionine</name>
        <dbReference type="ChEBI" id="CHEBI:59789"/>
    </ligand>
</feature>
<dbReference type="PANTHER" id="PTHR18895">
    <property type="entry name" value="HEMK METHYLTRANSFERASE"/>
    <property type="match status" value="1"/>
</dbReference>
<organism evidence="8 9">
    <name type="scientific">Phocaeicola faecium</name>
    <dbReference type="NCBI Taxonomy" id="2762213"/>
    <lineage>
        <taxon>Bacteria</taxon>
        <taxon>Pseudomonadati</taxon>
        <taxon>Bacteroidota</taxon>
        <taxon>Bacteroidia</taxon>
        <taxon>Bacteroidales</taxon>
        <taxon>Bacteroidaceae</taxon>
        <taxon>Phocaeicola</taxon>
    </lineage>
</organism>
<dbReference type="PROSITE" id="PS00092">
    <property type="entry name" value="N6_MTASE"/>
    <property type="match status" value="1"/>
</dbReference>
<dbReference type="EMBL" id="JACSPQ010000019">
    <property type="protein sequence ID" value="MBD8003117.1"/>
    <property type="molecule type" value="Genomic_DNA"/>
</dbReference>
<evidence type="ECO:0000256" key="1">
    <source>
        <dbReference type="ARBA" id="ARBA00022603"/>
    </source>
</evidence>
<comment type="caution">
    <text evidence="8">The sequence shown here is derived from an EMBL/GenBank/DDBJ whole genome shotgun (WGS) entry which is preliminary data.</text>
</comment>
<dbReference type="SUPFAM" id="SSF53335">
    <property type="entry name" value="S-adenosyl-L-methionine-dependent methyltransferases"/>
    <property type="match status" value="1"/>
</dbReference>
<evidence type="ECO:0000313" key="9">
    <source>
        <dbReference type="Proteomes" id="UP000616346"/>
    </source>
</evidence>
<dbReference type="PANTHER" id="PTHR18895:SF74">
    <property type="entry name" value="MTRF1L RELEASE FACTOR GLUTAMINE METHYLTRANSFERASE"/>
    <property type="match status" value="1"/>
</dbReference>
<dbReference type="CDD" id="cd02440">
    <property type="entry name" value="AdoMet_MTases"/>
    <property type="match status" value="1"/>
</dbReference>
<comment type="catalytic activity">
    <reaction evidence="4 5">
        <text>L-glutaminyl-[peptide chain release factor] + S-adenosyl-L-methionine = N(5)-methyl-L-glutaminyl-[peptide chain release factor] + S-adenosyl-L-homocysteine + H(+)</text>
        <dbReference type="Rhea" id="RHEA:42896"/>
        <dbReference type="Rhea" id="RHEA-COMP:10271"/>
        <dbReference type="Rhea" id="RHEA-COMP:10272"/>
        <dbReference type="ChEBI" id="CHEBI:15378"/>
        <dbReference type="ChEBI" id="CHEBI:30011"/>
        <dbReference type="ChEBI" id="CHEBI:57856"/>
        <dbReference type="ChEBI" id="CHEBI:59789"/>
        <dbReference type="ChEBI" id="CHEBI:61891"/>
        <dbReference type="EC" id="2.1.1.297"/>
    </reaction>
</comment>